<evidence type="ECO:0000259" key="1">
    <source>
        <dbReference type="Pfam" id="PF01909"/>
    </source>
</evidence>
<organism evidence="2">
    <name type="scientific">Thermodesulfobacterium geofontis</name>
    <dbReference type="NCBI Taxonomy" id="1295609"/>
    <lineage>
        <taxon>Bacteria</taxon>
        <taxon>Pseudomonadati</taxon>
        <taxon>Thermodesulfobacteriota</taxon>
        <taxon>Thermodesulfobacteria</taxon>
        <taxon>Thermodesulfobacteriales</taxon>
        <taxon>Thermodesulfobacteriaceae</taxon>
        <taxon>Thermodesulfobacterium</taxon>
    </lineage>
</organism>
<gene>
    <name evidence="2" type="ORF">ENM15_03820</name>
</gene>
<name>A0A7V6CDL3_9BACT</name>
<protein>
    <submittedName>
        <fullName evidence="2">Nucleotidyltransferase domain-containing protein</fullName>
    </submittedName>
</protein>
<dbReference type="InterPro" id="IPR043519">
    <property type="entry name" value="NT_sf"/>
</dbReference>
<dbReference type="Gene3D" id="3.30.460.10">
    <property type="entry name" value="Beta Polymerase, domain 2"/>
    <property type="match status" value="1"/>
</dbReference>
<reference evidence="2" key="1">
    <citation type="journal article" date="2020" name="mSystems">
        <title>Genome- and Community-Level Interaction Insights into Carbon Utilization and Element Cycling Functions of Hydrothermarchaeota in Hydrothermal Sediment.</title>
        <authorList>
            <person name="Zhou Z."/>
            <person name="Liu Y."/>
            <person name="Xu W."/>
            <person name="Pan J."/>
            <person name="Luo Z.H."/>
            <person name="Li M."/>
        </authorList>
    </citation>
    <scope>NUCLEOTIDE SEQUENCE [LARGE SCALE GENOMIC DNA]</scope>
    <source>
        <strain evidence="2">SpSt-106</strain>
    </source>
</reference>
<evidence type="ECO:0000313" key="2">
    <source>
        <dbReference type="EMBL" id="HHQ15928.1"/>
    </source>
</evidence>
<dbReference type="PANTHER" id="PTHR33933">
    <property type="entry name" value="NUCLEOTIDYLTRANSFERASE"/>
    <property type="match status" value="1"/>
</dbReference>
<dbReference type="Pfam" id="PF01909">
    <property type="entry name" value="NTP_transf_2"/>
    <property type="match status" value="1"/>
</dbReference>
<dbReference type="CDD" id="cd05403">
    <property type="entry name" value="NT_KNTase_like"/>
    <property type="match status" value="1"/>
</dbReference>
<feature type="domain" description="Polymerase nucleotidyl transferase" evidence="1">
    <location>
        <begin position="12"/>
        <end position="74"/>
    </location>
</feature>
<accession>A0A7V6CDL3</accession>
<sequence>MLKEKYKELIELLLKEIKAFYKDRLVSVVLFGSVARETQRFDSDVDILIIVENLPKGRLKRVIEFMQIEEKIEDYFKNLENMGIYTHISPILKTPEEVKKGSPLFLDLVEDAKILYDKDDFFKNKIEEIKKKLKKLGAKRYWLGNAWYWVLKPDIKPGESIEL</sequence>
<dbReference type="AlphaFoldDB" id="A0A7V6CDL3"/>
<proteinExistence type="predicted"/>
<keyword evidence="2" id="KW-0808">Transferase</keyword>
<dbReference type="GO" id="GO:0016740">
    <property type="term" value="F:transferase activity"/>
    <property type="evidence" value="ECO:0007669"/>
    <property type="project" value="UniProtKB-KW"/>
</dbReference>
<dbReference type="InterPro" id="IPR052548">
    <property type="entry name" value="Type_VII_TA_antitoxin"/>
</dbReference>
<dbReference type="PANTHER" id="PTHR33933:SF1">
    <property type="entry name" value="PROTEIN ADENYLYLTRANSFERASE MNTA-RELATED"/>
    <property type="match status" value="1"/>
</dbReference>
<dbReference type="InterPro" id="IPR002934">
    <property type="entry name" value="Polymerase_NTP_transf_dom"/>
</dbReference>
<dbReference type="SUPFAM" id="SSF81301">
    <property type="entry name" value="Nucleotidyltransferase"/>
    <property type="match status" value="1"/>
</dbReference>
<comment type="caution">
    <text evidence="2">The sequence shown here is derived from an EMBL/GenBank/DDBJ whole genome shotgun (WGS) entry which is preliminary data.</text>
</comment>
<dbReference type="EMBL" id="DRWR01000069">
    <property type="protein sequence ID" value="HHQ15928.1"/>
    <property type="molecule type" value="Genomic_DNA"/>
</dbReference>